<dbReference type="InterPro" id="IPR000182">
    <property type="entry name" value="GNAT_dom"/>
</dbReference>
<dbReference type="AlphaFoldDB" id="A0A0K1E569"/>
<feature type="domain" description="N-acetyltransferase" evidence="2">
    <location>
        <begin position="161"/>
        <end position="298"/>
    </location>
</feature>
<organism evidence="3 4">
    <name type="scientific">Chondromyces crocatus</name>
    <dbReference type="NCBI Taxonomy" id="52"/>
    <lineage>
        <taxon>Bacteria</taxon>
        <taxon>Pseudomonadati</taxon>
        <taxon>Myxococcota</taxon>
        <taxon>Polyangia</taxon>
        <taxon>Polyangiales</taxon>
        <taxon>Polyangiaceae</taxon>
        <taxon>Chondromyces</taxon>
    </lineage>
</organism>
<dbReference type="InterPro" id="IPR016181">
    <property type="entry name" value="Acyl_CoA_acyltransferase"/>
</dbReference>
<reference evidence="3 4" key="1">
    <citation type="submission" date="2015-07" db="EMBL/GenBank/DDBJ databases">
        <title>Genome analysis of myxobacterium Chondromyces crocatus Cm c5 reveals a high potential for natural compound synthesis and the genetic basis for the loss of fruiting body formation.</title>
        <authorList>
            <person name="Zaburannyi N."/>
            <person name="Bunk B."/>
            <person name="Maier J."/>
            <person name="Overmann J."/>
            <person name="Mueller R."/>
        </authorList>
    </citation>
    <scope>NUCLEOTIDE SEQUENCE [LARGE SCALE GENOMIC DNA]</scope>
    <source>
        <strain evidence="3 4">Cm c5</strain>
    </source>
</reference>
<sequence length="298" mass="31588">MLSCGSVAGEDSGLGDAGAGRYHTARMQEPTPPDQVLARRIESAEAAAGVWCHEALSKLRPGAISEIERVAGGVLAFCGPRSPLTQGRGLGMAGPVTENEVDRIEHFFRHRGVDAALQLSPYADPTLVEALSRRGFTVTLFLHALTRPLPSLTAQPPPPGVEVRRVDPADAGVWARLVAQGFAEHGEVTPEAVELNQLLFHAPQATCFWAFLDGRPVGGGAMATHDGLASLFGMATLPEARRRGVQRALLEARLAHAASSGCAVASVVTLPGTTSQRNAERAGFTVAYTRVMLSKRWC</sequence>
<dbReference type="GO" id="GO:0016747">
    <property type="term" value="F:acyltransferase activity, transferring groups other than amino-acyl groups"/>
    <property type="evidence" value="ECO:0007669"/>
    <property type="project" value="InterPro"/>
</dbReference>
<dbReference type="EMBL" id="CP012159">
    <property type="protein sequence ID" value="AKT36026.1"/>
    <property type="molecule type" value="Genomic_DNA"/>
</dbReference>
<evidence type="ECO:0000313" key="4">
    <source>
        <dbReference type="Proteomes" id="UP000067626"/>
    </source>
</evidence>
<protein>
    <submittedName>
        <fullName evidence="3">Acetyltransferase</fullName>
        <ecNumber evidence="3">2.3.1.-</ecNumber>
    </submittedName>
</protein>
<accession>A0A0K1E569</accession>
<evidence type="ECO:0000256" key="1">
    <source>
        <dbReference type="SAM" id="MobiDB-lite"/>
    </source>
</evidence>
<feature type="region of interest" description="Disordered" evidence="1">
    <location>
        <begin position="1"/>
        <end position="34"/>
    </location>
</feature>
<proteinExistence type="predicted"/>
<evidence type="ECO:0000313" key="3">
    <source>
        <dbReference type="EMBL" id="AKT36026.1"/>
    </source>
</evidence>
<dbReference type="Pfam" id="PF00583">
    <property type="entry name" value="Acetyltransf_1"/>
    <property type="match status" value="1"/>
</dbReference>
<dbReference type="Gene3D" id="3.40.630.30">
    <property type="match status" value="1"/>
</dbReference>
<keyword evidence="3" id="KW-0012">Acyltransferase</keyword>
<dbReference type="PROSITE" id="PS51186">
    <property type="entry name" value="GNAT"/>
    <property type="match status" value="1"/>
</dbReference>
<dbReference type="KEGG" id="ccro:CMC5_001380"/>
<gene>
    <name evidence="3" type="ORF">CMC5_001380</name>
</gene>
<dbReference type="OrthoDB" id="2350893at2"/>
<keyword evidence="4" id="KW-1185">Reference proteome</keyword>
<dbReference type="Proteomes" id="UP000067626">
    <property type="component" value="Chromosome"/>
</dbReference>
<keyword evidence="3" id="KW-0808">Transferase</keyword>
<dbReference type="CDD" id="cd04301">
    <property type="entry name" value="NAT_SF"/>
    <property type="match status" value="1"/>
</dbReference>
<evidence type="ECO:0000259" key="2">
    <source>
        <dbReference type="PROSITE" id="PS51186"/>
    </source>
</evidence>
<name>A0A0K1E569_CHOCO</name>
<dbReference type="STRING" id="52.CMC5_001380"/>
<dbReference type="EC" id="2.3.1.-" evidence="3"/>
<dbReference type="SUPFAM" id="SSF55729">
    <property type="entry name" value="Acyl-CoA N-acyltransferases (Nat)"/>
    <property type="match status" value="1"/>
</dbReference>